<keyword evidence="8" id="KW-1185">Reference proteome</keyword>
<feature type="compositionally biased region" description="Pro residues" evidence="5">
    <location>
        <begin position="467"/>
        <end position="489"/>
    </location>
</feature>
<dbReference type="RefSeq" id="XP_004348617.1">
    <property type="nucleotide sequence ID" value="XM_004348567.2"/>
</dbReference>
<feature type="compositionally biased region" description="Low complexity" evidence="5">
    <location>
        <begin position="584"/>
        <end position="606"/>
    </location>
</feature>
<dbReference type="InterPro" id="IPR001356">
    <property type="entry name" value="HD"/>
</dbReference>
<feature type="DNA-binding region" description="Homeobox" evidence="4">
    <location>
        <begin position="765"/>
        <end position="827"/>
    </location>
</feature>
<dbReference type="GO" id="GO:0003677">
    <property type="term" value="F:DNA binding"/>
    <property type="evidence" value="ECO:0007669"/>
    <property type="project" value="UniProtKB-UniRule"/>
</dbReference>
<dbReference type="Pfam" id="PF05920">
    <property type="entry name" value="Homeobox_KN"/>
    <property type="match status" value="1"/>
</dbReference>
<dbReference type="InterPro" id="IPR050224">
    <property type="entry name" value="TALE_homeobox"/>
</dbReference>
<dbReference type="OrthoDB" id="10056939at2759"/>
<dbReference type="Gene3D" id="1.10.10.60">
    <property type="entry name" value="Homeodomain-like"/>
    <property type="match status" value="1"/>
</dbReference>
<evidence type="ECO:0000256" key="4">
    <source>
        <dbReference type="PROSITE-ProRule" id="PRU00108"/>
    </source>
</evidence>
<feature type="compositionally biased region" description="Polar residues" evidence="5">
    <location>
        <begin position="178"/>
        <end position="195"/>
    </location>
</feature>
<dbReference type="Proteomes" id="UP000008743">
    <property type="component" value="Unassembled WGS sequence"/>
</dbReference>
<gene>
    <name evidence="7" type="ORF">CAOG_002804</name>
</gene>
<feature type="compositionally biased region" description="Gly residues" evidence="5">
    <location>
        <begin position="81"/>
        <end position="93"/>
    </location>
</feature>
<accession>A0A0D2WN27</accession>
<feature type="region of interest" description="Disordered" evidence="5">
    <location>
        <begin position="391"/>
        <end position="489"/>
    </location>
</feature>
<dbReference type="EMBL" id="KE346363">
    <property type="protein sequence ID" value="KJE91708.1"/>
    <property type="molecule type" value="Genomic_DNA"/>
</dbReference>
<feature type="compositionally biased region" description="Low complexity" evidence="5">
    <location>
        <begin position="449"/>
        <end position="466"/>
    </location>
</feature>
<dbReference type="InterPro" id="IPR008422">
    <property type="entry name" value="KN_HD"/>
</dbReference>
<comment type="subcellular location">
    <subcellularLocation>
        <location evidence="4">Nucleus</location>
    </subcellularLocation>
</comment>
<dbReference type="OMA" id="ACAEHID"/>
<dbReference type="PROSITE" id="PS50071">
    <property type="entry name" value="HOMEOBOX_2"/>
    <property type="match status" value="1"/>
</dbReference>
<feature type="region of interest" description="Disordered" evidence="5">
    <location>
        <begin position="1"/>
        <end position="140"/>
    </location>
</feature>
<organism evidence="7 8">
    <name type="scientific">Capsaspora owczarzaki (strain ATCC 30864)</name>
    <dbReference type="NCBI Taxonomy" id="595528"/>
    <lineage>
        <taxon>Eukaryota</taxon>
        <taxon>Filasterea</taxon>
        <taxon>Capsaspora</taxon>
    </lineage>
</organism>
<feature type="compositionally biased region" description="Low complexity" evidence="5">
    <location>
        <begin position="159"/>
        <end position="177"/>
    </location>
</feature>
<keyword evidence="1 4" id="KW-0238">DNA-binding</keyword>
<dbReference type="InParanoid" id="A0A0D2WN27"/>
<dbReference type="GO" id="GO:0006355">
    <property type="term" value="P:regulation of DNA-templated transcription"/>
    <property type="evidence" value="ECO:0007669"/>
    <property type="project" value="InterPro"/>
</dbReference>
<evidence type="ECO:0000256" key="2">
    <source>
        <dbReference type="ARBA" id="ARBA00023155"/>
    </source>
</evidence>
<feature type="region of interest" description="Disordered" evidence="5">
    <location>
        <begin position="293"/>
        <end position="326"/>
    </location>
</feature>
<evidence type="ECO:0000256" key="1">
    <source>
        <dbReference type="ARBA" id="ARBA00023125"/>
    </source>
</evidence>
<keyword evidence="3 4" id="KW-0539">Nucleus</keyword>
<dbReference type="InterPro" id="IPR009057">
    <property type="entry name" value="Homeodomain-like_sf"/>
</dbReference>
<dbReference type="STRING" id="595528.A0A0D2WN27"/>
<feature type="compositionally biased region" description="Low complexity" evidence="5">
    <location>
        <begin position="657"/>
        <end position="669"/>
    </location>
</feature>
<evidence type="ECO:0000256" key="3">
    <source>
        <dbReference type="ARBA" id="ARBA00023242"/>
    </source>
</evidence>
<sequence length="828" mass="87356">MQPPGGDPGPTAAAPAATATATATATAAPAPAPATAQIDIDRRFASAAEPPPRPPFQPLVQYHHHHHDHHHHPASASPQGQGQGQGQGLGLGLGQRPPGAPPPAMPPSTAPARPPGPGLSSSLSIGAPPPPPPLSAGGSLPHLARGMAAVVSSSWSWMPPPSTSYSSSSSNHHPSSSVAQGSTHAARDANSSHGQQHYGVPGALHATAYQPQQPQQQQHQHQHQQQNAQQSQLSQHQQPHPLQQQQQQQQGQAPSSSAVVVVVAGSLAKSGSDDMAIDRSTAPSASASAAPLAAAPSASTPSTGTAATPVISTSTVDGSSSSITSGSTAYTDQALREQQFLKMASVYTQQLREIGNALVQVDKTLAARSAVADSNLSMLLRACAEHIDTASAERENTTRASPAGAASDIPASSFGAERRNLEASDTESDGTPSKRARLDNGWSATSAGNNNNNNSSNNNNNNNNNNPLPPPPPGMSAYPPPPHAMQAPPQPMQMAYASNYSGHPYYMPSPYPDQSMPYNYSYGMYPPPPHYYPSQYGPRSMPPPPPLHHQQHPYPYQQPIMQHPVSQPVPPVHHTHAEYKPTHASANSVAAAATAAPTVVPAAPTSDGAHKTKPLPTDPPHTNKPGSSNESERVIEKPASSESTQPRDNVQHPPPQSGGQQQPSQAHHQNGSEAPVTPNTLPHASTFLDSPRGAGKSPREDGPNPDPSNGAKMEQLADPTQPVQLGDPMYSHFSVKQAKAEPKSSSEFHFTWSKDGQHTVLTRGRSKQRPNLSREVVEVLKNWLFAHSSRPYPSDVEKTAMMAETGISLLQLNNWFINARRRLLQKPD</sequence>
<dbReference type="CDD" id="cd00086">
    <property type="entry name" value="homeodomain"/>
    <property type="match status" value="1"/>
</dbReference>
<dbReference type="eggNOG" id="KOG0773">
    <property type="taxonomic scope" value="Eukaryota"/>
</dbReference>
<dbReference type="SUPFAM" id="SSF46689">
    <property type="entry name" value="Homeodomain-like"/>
    <property type="match status" value="1"/>
</dbReference>
<feature type="domain" description="Homeobox" evidence="6">
    <location>
        <begin position="763"/>
        <end position="826"/>
    </location>
</feature>
<protein>
    <recommendedName>
        <fullName evidence="6">Homeobox domain-containing protein</fullName>
    </recommendedName>
</protein>
<evidence type="ECO:0000313" key="8">
    <source>
        <dbReference type="Proteomes" id="UP000008743"/>
    </source>
</evidence>
<name>A0A0D2WN27_CAPO3</name>
<evidence type="ECO:0000313" key="7">
    <source>
        <dbReference type="EMBL" id="KJE91708.1"/>
    </source>
</evidence>
<reference evidence="8" key="1">
    <citation type="submission" date="2011-02" db="EMBL/GenBank/DDBJ databases">
        <title>The Genome Sequence of Capsaspora owczarzaki ATCC 30864.</title>
        <authorList>
            <person name="Russ C."/>
            <person name="Cuomo C."/>
            <person name="Burger G."/>
            <person name="Gray M.W."/>
            <person name="Holland P.W.H."/>
            <person name="King N."/>
            <person name="Lang F.B.F."/>
            <person name="Roger A.J."/>
            <person name="Ruiz-Trillo I."/>
            <person name="Young S.K."/>
            <person name="Zeng Q."/>
            <person name="Gargeya S."/>
            <person name="Alvarado L."/>
            <person name="Berlin A."/>
            <person name="Chapman S.B."/>
            <person name="Chen Z."/>
            <person name="Freedman E."/>
            <person name="Gellesch M."/>
            <person name="Goldberg J."/>
            <person name="Griggs A."/>
            <person name="Gujja S."/>
            <person name="Heilman E."/>
            <person name="Heiman D."/>
            <person name="Howarth C."/>
            <person name="Mehta T."/>
            <person name="Neiman D."/>
            <person name="Pearson M."/>
            <person name="Roberts A."/>
            <person name="Saif S."/>
            <person name="Shea T."/>
            <person name="Shenoy N."/>
            <person name="Sisk P."/>
            <person name="Stolte C."/>
            <person name="Sykes S."/>
            <person name="White J."/>
            <person name="Yandava C."/>
            <person name="Haas B."/>
            <person name="Nusbaum C."/>
            <person name="Birren B."/>
        </authorList>
    </citation>
    <scope>NUCLEOTIDE SEQUENCE</scope>
    <source>
        <strain evidence="8">ATCC 30864</strain>
    </source>
</reference>
<feature type="compositionally biased region" description="Basic residues" evidence="5">
    <location>
        <begin position="62"/>
        <end position="73"/>
    </location>
</feature>
<dbReference type="PANTHER" id="PTHR11850">
    <property type="entry name" value="HOMEOBOX PROTEIN TRANSCRIPTION FACTORS"/>
    <property type="match status" value="1"/>
</dbReference>
<keyword evidence="2 4" id="KW-0371">Homeobox</keyword>
<feature type="region of interest" description="Disordered" evidence="5">
    <location>
        <begin position="581"/>
        <end position="714"/>
    </location>
</feature>
<feature type="compositionally biased region" description="Low complexity" evidence="5">
    <location>
        <begin position="10"/>
        <end position="36"/>
    </location>
</feature>
<feature type="compositionally biased region" description="Pro residues" evidence="5">
    <location>
        <begin position="98"/>
        <end position="117"/>
    </location>
</feature>
<proteinExistence type="predicted"/>
<evidence type="ECO:0000256" key="5">
    <source>
        <dbReference type="SAM" id="MobiDB-lite"/>
    </source>
</evidence>
<feature type="region of interest" description="Disordered" evidence="5">
    <location>
        <begin position="159"/>
        <end position="253"/>
    </location>
</feature>
<dbReference type="AlphaFoldDB" id="A0A0D2WN27"/>
<dbReference type="GO" id="GO:0005634">
    <property type="term" value="C:nucleus"/>
    <property type="evidence" value="ECO:0007669"/>
    <property type="project" value="UniProtKB-SubCell"/>
</dbReference>
<dbReference type="SMART" id="SM00389">
    <property type="entry name" value="HOX"/>
    <property type="match status" value="1"/>
</dbReference>
<feature type="compositionally biased region" description="Low complexity" evidence="5">
    <location>
        <begin position="210"/>
        <end position="253"/>
    </location>
</feature>
<evidence type="ECO:0000259" key="6">
    <source>
        <dbReference type="PROSITE" id="PS50071"/>
    </source>
</evidence>